<organism evidence="3 4">
    <name type="scientific">Spiroplasma poulsonii</name>
    <dbReference type="NCBI Taxonomy" id="2138"/>
    <lineage>
        <taxon>Bacteria</taxon>
        <taxon>Bacillati</taxon>
        <taxon>Mycoplasmatota</taxon>
        <taxon>Mollicutes</taxon>
        <taxon>Entomoplasmatales</taxon>
        <taxon>Spiroplasmataceae</taxon>
        <taxon>Spiroplasma</taxon>
    </lineage>
</organism>
<evidence type="ECO:0000313" key="3">
    <source>
        <dbReference type="EMBL" id="RUP76246.1"/>
    </source>
</evidence>
<feature type="transmembrane region" description="Helical" evidence="2">
    <location>
        <begin position="568"/>
        <end position="591"/>
    </location>
</feature>
<proteinExistence type="predicted"/>
<comment type="caution">
    <text evidence="3">The sequence shown here is derived from an EMBL/GenBank/DDBJ whole genome shotgun (WGS) entry which is preliminary data.</text>
</comment>
<keyword evidence="2" id="KW-1133">Transmembrane helix</keyword>
<reference evidence="3 4" key="1">
    <citation type="journal article" date="2019" name="Genome Biol. Evol.">
        <title>Toxin and genome evolution in a Drosophila defensive symbiosis.</title>
        <authorList>
            <person name="Ballinger M.J."/>
            <person name="Gawryluk R.M."/>
            <person name="Perlman S.J."/>
        </authorList>
    </citation>
    <scope>NUCLEOTIDE SEQUENCE [LARGE SCALE GENOMIC DNA]</scope>
    <source>
        <strain evidence="4">sNeo</strain>
    </source>
</reference>
<gene>
    <name evidence="3" type="ORF">D6D54_06485</name>
</gene>
<accession>A0A3S0TXA7</accession>
<sequence length="596" mass="68412">MKSNDIKILKIKPIKQGLLNKQHSDCQEPSLIAKSHFFGGENSHFFNNDFFASNSSVPTQMMPQNYPSSLTQCRELNLNLDNPDALKVLHTQTEQLEQEKTSFHQRLDRIKTTFDEKAPFHNDNHLQEPPVMSKKIDLTHFNNNNPVHRVLKDDQIDVDRTALKAQARAIAQKIVQKTEQETARKTNETVVENKPVLKPKSILSTHFPKVSAVNPIPKKDVIVTQSYNNKTQNTESSSWKKSQSLFNNKINLIKEEAKKPQTNEPEQPRTKPEAKGINLNVAFGRGSEVYDEADVMEWDITKRPNLGLDHTTNKYYLQEEIIPKEEEKIGSLPITQKDESETEIPRAIEIDEPVGNYRINNFYASLFDTVESTAKPSKPIKNVKIKRIRAKKQVKSNDEDLNQENQKNDVQPATFFSNSYQIQRLPNGRQRISKIRKNNIITWRNPTILTARIMAVVGLILLCGAFLIFNNWINNSSLDLYNFITTTFGEFDFIQTNQDYFLPSRLFMIILLSIYAIVIILPFCVIPNFKIQLYLLLPFGLLLLGSVIGIALYGYFYSNNTFLLTSGIMQIISYSFLILANILMSIGILFLKRQKR</sequence>
<dbReference type="AlphaFoldDB" id="A0A3S0TXA7"/>
<feature type="transmembrane region" description="Helical" evidence="2">
    <location>
        <begin position="453"/>
        <end position="473"/>
    </location>
</feature>
<feature type="region of interest" description="Disordered" evidence="1">
    <location>
        <begin position="254"/>
        <end position="273"/>
    </location>
</feature>
<evidence type="ECO:0000256" key="2">
    <source>
        <dbReference type="SAM" id="Phobius"/>
    </source>
</evidence>
<dbReference type="EMBL" id="RAHC01000009">
    <property type="protein sequence ID" value="RUP76246.1"/>
    <property type="molecule type" value="Genomic_DNA"/>
</dbReference>
<feature type="transmembrane region" description="Helical" evidence="2">
    <location>
        <begin position="506"/>
        <end position="526"/>
    </location>
</feature>
<protein>
    <submittedName>
        <fullName evidence="3">ABC transporter permease</fullName>
    </submittedName>
</protein>
<keyword evidence="2" id="KW-0472">Membrane</keyword>
<name>A0A3S0TXA7_9MOLU</name>
<evidence type="ECO:0000313" key="4">
    <source>
        <dbReference type="Proteomes" id="UP000274545"/>
    </source>
</evidence>
<dbReference type="Proteomes" id="UP000274545">
    <property type="component" value="Unassembled WGS sequence"/>
</dbReference>
<feature type="transmembrane region" description="Helical" evidence="2">
    <location>
        <begin position="533"/>
        <end position="556"/>
    </location>
</feature>
<keyword evidence="2" id="KW-0812">Transmembrane</keyword>
<dbReference type="RefSeq" id="WP_127093156.1">
    <property type="nucleotide sequence ID" value="NZ_RAHC01000009.1"/>
</dbReference>
<evidence type="ECO:0000256" key="1">
    <source>
        <dbReference type="SAM" id="MobiDB-lite"/>
    </source>
</evidence>